<feature type="compositionally biased region" description="Basic and acidic residues" evidence="1">
    <location>
        <begin position="1"/>
        <end position="18"/>
    </location>
</feature>
<dbReference type="AlphaFoldDB" id="A0A657IVD7"/>
<accession>A0A657IVD7</accession>
<protein>
    <submittedName>
        <fullName evidence="2">Uncharacterized protein</fullName>
    </submittedName>
</protein>
<evidence type="ECO:0000313" key="2">
    <source>
        <dbReference type="EMBL" id="OAX65572.1"/>
    </source>
</evidence>
<dbReference type="Proteomes" id="UP000092021">
    <property type="component" value="Unassembled WGS sequence"/>
</dbReference>
<gene>
    <name evidence="2" type="ORF">A5N15_02940</name>
</gene>
<feature type="region of interest" description="Disordered" evidence="1">
    <location>
        <begin position="1"/>
        <end position="59"/>
    </location>
</feature>
<evidence type="ECO:0000313" key="3">
    <source>
        <dbReference type="Proteomes" id="UP000092021"/>
    </source>
</evidence>
<comment type="caution">
    <text evidence="2">The sequence shown here is derived from an EMBL/GenBank/DDBJ whole genome shotgun (WGS) entry which is preliminary data.</text>
</comment>
<proteinExistence type="predicted"/>
<organism evidence="2 3">
    <name type="scientific">Rothia kristinae</name>
    <dbReference type="NCBI Taxonomy" id="37923"/>
    <lineage>
        <taxon>Bacteria</taxon>
        <taxon>Bacillati</taxon>
        <taxon>Actinomycetota</taxon>
        <taxon>Actinomycetes</taxon>
        <taxon>Micrococcales</taxon>
        <taxon>Micrococcaceae</taxon>
        <taxon>Rothia</taxon>
    </lineage>
</organism>
<dbReference type="EMBL" id="LWGZ01000269">
    <property type="protein sequence ID" value="OAX65572.1"/>
    <property type="molecule type" value="Genomic_DNA"/>
</dbReference>
<name>A0A657IVD7_9MICC</name>
<sequence length="88" mass="9121">MRDPHGRQAELVGEHGVGDRPAQIRLDGGLPTHGLGDRDLGRAHHGGSGIQPSGGNRFMSAHRDAADAALAQDPLGLRGEVGDVRATT</sequence>
<evidence type="ECO:0000256" key="1">
    <source>
        <dbReference type="SAM" id="MobiDB-lite"/>
    </source>
</evidence>
<reference evidence="2 3" key="1">
    <citation type="submission" date="2016-04" db="EMBL/GenBank/DDBJ databases">
        <title>Identification of putative biosynthetic pathways for the production of bioactive secondary metabolites by the marine actinomycete Kocuria kristinae RUTW2-3.</title>
        <authorList>
            <person name="Waterworth S.C."/>
            <person name="Walmsley T.A."/>
            <person name="Matongo T."/>
            <person name="Davies-Coleman M.T."/>
            <person name="Dorrington R.A."/>
        </authorList>
    </citation>
    <scope>NUCLEOTIDE SEQUENCE [LARGE SCALE GENOMIC DNA]</scope>
    <source>
        <strain evidence="2 3">RUTW4-5</strain>
    </source>
</reference>